<comment type="caution">
    <text evidence="2">The sequence shown here is derived from an EMBL/GenBank/DDBJ whole genome shotgun (WGS) entry which is preliminary data.</text>
</comment>
<keyword evidence="3" id="KW-1185">Reference proteome</keyword>
<dbReference type="Pfam" id="PF07878">
    <property type="entry name" value="RHH_5"/>
    <property type="match status" value="1"/>
</dbReference>
<protein>
    <recommendedName>
        <fullName evidence="1">CopG-like ribbon-helix-helix domain-containing protein</fullName>
    </recommendedName>
</protein>
<organism evidence="2 3">
    <name type="scientific">Stenomitos frigidus AS-A4</name>
    <dbReference type="NCBI Taxonomy" id="2933935"/>
    <lineage>
        <taxon>Bacteria</taxon>
        <taxon>Bacillati</taxon>
        <taxon>Cyanobacteriota</taxon>
        <taxon>Cyanophyceae</taxon>
        <taxon>Leptolyngbyales</taxon>
        <taxon>Leptolyngbyaceae</taxon>
        <taxon>Stenomitos</taxon>
    </lineage>
</organism>
<evidence type="ECO:0000259" key="1">
    <source>
        <dbReference type="Pfam" id="PF07878"/>
    </source>
</evidence>
<dbReference type="Proteomes" id="UP001476950">
    <property type="component" value="Unassembled WGS sequence"/>
</dbReference>
<dbReference type="InterPro" id="IPR012869">
    <property type="entry name" value="RHH_5"/>
</dbReference>
<evidence type="ECO:0000313" key="3">
    <source>
        <dbReference type="Proteomes" id="UP001476950"/>
    </source>
</evidence>
<name>A0ABV0KVC6_9CYAN</name>
<dbReference type="EMBL" id="JAMPLM010000058">
    <property type="protein sequence ID" value="MEP1062235.1"/>
    <property type="molecule type" value="Genomic_DNA"/>
</dbReference>
<sequence length="74" mass="8423">MTKKVQVTLPDRIATELEAWAEYDGRPLANLCAYLLERAISDSKEKGADWFQDLKAREQRIKEKGQGKAEGRSL</sequence>
<reference evidence="2 3" key="1">
    <citation type="submission" date="2022-04" db="EMBL/GenBank/DDBJ databases">
        <title>Positive selection, recombination, and allopatry shape intraspecific diversity of widespread and dominant cyanobacteria.</title>
        <authorList>
            <person name="Wei J."/>
            <person name="Shu W."/>
            <person name="Hu C."/>
        </authorList>
    </citation>
    <scope>NUCLEOTIDE SEQUENCE [LARGE SCALE GENOMIC DNA]</scope>
    <source>
        <strain evidence="2 3">AS-A4</strain>
    </source>
</reference>
<gene>
    <name evidence="2" type="ORF">NDI38_28075</name>
</gene>
<proteinExistence type="predicted"/>
<feature type="domain" description="CopG-like ribbon-helix-helix" evidence="1">
    <location>
        <begin position="3"/>
        <end position="41"/>
    </location>
</feature>
<evidence type="ECO:0000313" key="2">
    <source>
        <dbReference type="EMBL" id="MEP1062235.1"/>
    </source>
</evidence>
<dbReference type="RefSeq" id="WP_199305520.1">
    <property type="nucleotide sequence ID" value="NZ_JAMPLM010000058.1"/>
</dbReference>
<accession>A0ABV0KVC6</accession>